<organism evidence="1 2">
    <name type="scientific">Bacillus thuringiensis serovar mexicanensis</name>
    <dbReference type="NCBI Taxonomy" id="180868"/>
    <lineage>
        <taxon>Bacteria</taxon>
        <taxon>Bacillati</taxon>
        <taxon>Bacillota</taxon>
        <taxon>Bacilli</taxon>
        <taxon>Bacillales</taxon>
        <taxon>Bacillaceae</taxon>
        <taxon>Bacillus</taxon>
        <taxon>Bacillus cereus group</taxon>
    </lineage>
</organism>
<accession>A0A2C9YET9</accession>
<gene>
    <name evidence="1" type="ORF">BK699_05860</name>
</gene>
<sequence length="228" mass="27065">MNKNIEREITFFTRNYNVPTRKIIASLASNSNNKEQINVIKYTDCIQILFEDSVNDKRKITFKVNHGNVFFSEAIKNRLSSPNDKIQTFEEQKTTWTPIHQFDLNIFDNNILSFYYKETNKSKVRFNNIKHKIIGHDIKFLNLDCEILDQARYIEIEGKELDVDQYYYFENHFQEYGYDLIEAKNSKLNIGKDNLGVDKKLVFDNHDDLKKFISSLYIQMSVHHLITV</sequence>
<evidence type="ECO:0000313" key="1">
    <source>
        <dbReference type="EMBL" id="OTW52671.1"/>
    </source>
</evidence>
<protein>
    <recommendedName>
        <fullName evidence="3">CYTH domain-containing protein</fullName>
    </recommendedName>
</protein>
<dbReference type="EMBL" id="NFCF01000053">
    <property type="protein sequence ID" value="OTW52671.1"/>
    <property type="molecule type" value="Genomic_DNA"/>
</dbReference>
<evidence type="ECO:0008006" key="3">
    <source>
        <dbReference type="Google" id="ProtNLM"/>
    </source>
</evidence>
<dbReference type="AlphaFoldDB" id="A0A2C9YET9"/>
<evidence type="ECO:0000313" key="2">
    <source>
        <dbReference type="Proteomes" id="UP000195152"/>
    </source>
</evidence>
<proteinExistence type="predicted"/>
<dbReference type="Proteomes" id="UP000195152">
    <property type="component" value="Unassembled WGS sequence"/>
</dbReference>
<comment type="caution">
    <text evidence="1">The sequence shown here is derived from an EMBL/GenBank/DDBJ whole genome shotgun (WGS) entry which is preliminary data.</text>
</comment>
<reference evidence="1 2" key="1">
    <citation type="submission" date="2016-10" db="EMBL/GenBank/DDBJ databases">
        <title>Comparative genomics of Bacillus thuringiensis reveals a path to pathogens against multiple invertebrate hosts.</title>
        <authorList>
            <person name="Zheng J."/>
            <person name="Gao Q."/>
            <person name="Liu H."/>
            <person name="Peng D."/>
            <person name="Ruan L."/>
            <person name="Sun M."/>
        </authorList>
    </citation>
    <scope>NUCLEOTIDE SEQUENCE [LARGE SCALE GENOMIC DNA]</scope>
    <source>
        <strain evidence="1">BGSC 4AC1</strain>
    </source>
</reference>
<name>A0A2C9YET9_BACTU</name>